<dbReference type="PANTHER" id="PTHR31650">
    <property type="entry name" value="O-ACYLTRANSFERASE (WSD1-LIKE) FAMILY PROTEIN"/>
    <property type="match status" value="1"/>
</dbReference>
<evidence type="ECO:0000256" key="9">
    <source>
        <dbReference type="ARBA" id="ARBA00047604"/>
    </source>
</evidence>
<dbReference type="InterPro" id="IPR004255">
    <property type="entry name" value="O-acyltransferase_WSD1_N"/>
</dbReference>
<keyword evidence="7" id="KW-0012">Acyltransferase</keyword>
<dbReference type="InterPro" id="IPR045034">
    <property type="entry name" value="O-acyltransferase_WSD1-like"/>
</dbReference>
<evidence type="ECO:0000256" key="8">
    <source>
        <dbReference type="ARBA" id="ARBA00024360"/>
    </source>
</evidence>
<protein>
    <recommendedName>
        <fullName evidence="15">Diacylglycerol O-acyltransferase</fullName>
    </recommendedName>
</protein>
<evidence type="ECO:0008006" key="15">
    <source>
        <dbReference type="Google" id="ProtNLM"/>
    </source>
</evidence>
<dbReference type="GO" id="GO:0005789">
    <property type="term" value="C:endoplasmic reticulum membrane"/>
    <property type="evidence" value="ECO:0007669"/>
    <property type="project" value="UniProtKB-SubCell"/>
</dbReference>
<evidence type="ECO:0000259" key="12">
    <source>
        <dbReference type="Pfam" id="PF06974"/>
    </source>
</evidence>
<evidence type="ECO:0000256" key="6">
    <source>
        <dbReference type="ARBA" id="ARBA00022824"/>
    </source>
</evidence>
<comment type="catalytic activity">
    <reaction evidence="9">
        <text>a long chain fatty alcohol + a fatty acyl-CoA = a long-chain alcohol wax ester + CoA</text>
        <dbReference type="Rhea" id="RHEA:38443"/>
        <dbReference type="ChEBI" id="CHEBI:17135"/>
        <dbReference type="ChEBI" id="CHEBI:57287"/>
        <dbReference type="ChEBI" id="CHEBI:77636"/>
        <dbReference type="ChEBI" id="CHEBI:235323"/>
        <dbReference type="EC" id="2.3.1.75"/>
    </reaction>
</comment>
<dbReference type="Pfam" id="PF03007">
    <property type="entry name" value="WS_DGAT_cat"/>
    <property type="match status" value="1"/>
</dbReference>
<evidence type="ECO:0000256" key="7">
    <source>
        <dbReference type="ARBA" id="ARBA00023315"/>
    </source>
</evidence>
<evidence type="ECO:0000313" key="14">
    <source>
        <dbReference type="Proteomes" id="UP001630127"/>
    </source>
</evidence>
<evidence type="ECO:0000259" key="11">
    <source>
        <dbReference type="Pfam" id="PF03007"/>
    </source>
</evidence>
<comment type="caution">
    <text evidence="13">The sequence shown here is derived from an EMBL/GenBank/DDBJ whole genome shotgun (WGS) entry which is preliminary data.</text>
</comment>
<dbReference type="InterPro" id="IPR009721">
    <property type="entry name" value="O-acyltransferase_WSD1_C"/>
</dbReference>
<dbReference type="GO" id="GO:0004144">
    <property type="term" value="F:diacylglycerol O-acyltransferase activity"/>
    <property type="evidence" value="ECO:0007669"/>
    <property type="project" value="UniProtKB-EC"/>
</dbReference>
<dbReference type="Proteomes" id="UP001630127">
    <property type="component" value="Unassembled WGS sequence"/>
</dbReference>
<organism evidence="13 14">
    <name type="scientific">Cinchona calisaya</name>
    <dbReference type="NCBI Taxonomy" id="153742"/>
    <lineage>
        <taxon>Eukaryota</taxon>
        <taxon>Viridiplantae</taxon>
        <taxon>Streptophyta</taxon>
        <taxon>Embryophyta</taxon>
        <taxon>Tracheophyta</taxon>
        <taxon>Spermatophyta</taxon>
        <taxon>Magnoliopsida</taxon>
        <taxon>eudicotyledons</taxon>
        <taxon>Gunneridae</taxon>
        <taxon>Pentapetalae</taxon>
        <taxon>asterids</taxon>
        <taxon>lamiids</taxon>
        <taxon>Gentianales</taxon>
        <taxon>Rubiaceae</taxon>
        <taxon>Cinchonoideae</taxon>
        <taxon>Cinchoneae</taxon>
        <taxon>Cinchona</taxon>
    </lineage>
</organism>
<feature type="domain" description="O-acyltransferase WSD1 C-terminal" evidence="12">
    <location>
        <begin position="311"/>
        <end position="456"/>
    </location>
</feature>
<feature type="domain" description="O-acyltransferase WSD1-like N-terminal" evidence="11">
    <location>
        <begin position="103"/>
        <end position="258"/>
    </location>
</feature>
<proteinExistence type="inferred from homology"/>
<keyword evidence="5" id="KW-0808">Transferase</keyword>
<dbReference type="GO" id="GO:0005886">
    <property type="term" value="C:plasma membrane"/>
    <property type="evidence" value="ECO:0007669"/>
    <property type="project" value="UniProtKB-SubCell"/>
</dbReference>
<dbReference type="EMBL" id="JBJUIK010000012">
    <property type="protein sequence ID" value="KAL3509343.1"/>
    <property type="molecule type" value="Genomic_DNA"/>
</dbReference>
<reference evidence="13 14" key="1">
    <citation type="submission" date="2024-11" db="EMBL/GenBank/DDBJ databases">
        <title>A near-complete genome assembly of Cinchona calisaya.</title>
        <authorList>
            <person name="Lian D.C."/>
            <person name="Zhao X.W."/>
            <person name="Wei L."/>
        </authorList>
    </citation>
    <scope>NUCLEOTIDE SEQUENCE [LARGE SCALE GENOMIC DNA]</scope>
    <source>
        <tissue evidence="13">Nenye</tissue>
    </source>
</reference>
<evidence type="ECO:0000256" key="4">
    <source>
        <dbReference type="ARBA" id="ARBA00005189"/>
    </source>
</evidence>
<dbReference type="Pfam" id="PF06974">
    <property type="entry name" value="WS_DGAT_C"/>
    <property type="match status" value="1"/>
</dbReference>
<comment type="catalytic activity">
    <reaction evidence="10">
        <text>an acyl-CoA + a 1,2-diacyl-sn-glycerol = a triacyl-sn-glycerol + CoA</text>
        <dbReference type="Rhea" id="RHEA:10868"/>
        <dbReference type="ChEBI" id="CHEBI:17815"/>
        <dbReference type="ChEBI" id="CHEBI:57287"/>
        <dbReference type="ChEBI" id="CHEBI:58342"/>
        <dbReference type="ChEBI" id="CHEBI:64615"/>
        <dbReference type="EC" id="2.3.1.20"/>
    </reaction>
</comment>
<evidence type="ECO:0000256" key="10">
    <source>
        <dbReference type="ARBA" id="ARBA00048109"/>
    </source>
</evidence>
<accession>A0ABD2YUX8</accession>
<evidence type="ECO:0000256" key="3">
    <source>
        <dbReference type="ARBA" id="ARBA00004771"/>
    </source>
</evidence>
<keyword evidence="14" id="KW-1185">Reference proteome</keyword>
<dbReference type="AlphaFoldDB" id="A0ABD2YUX8"/>
<dbReference type="GO" id="GO:0047196">
    <property type="term" value="F:long-chain-alcohol O-fatty-acyltransferase activity"/>
    <property type="evidence" value="ECO:0007669"/>
    <property type="project" value="UniProtKB-EC"/>
</dbReference>
<evidence type="ECO:0000256" key="2">
    <source>
        <dbReference type="ARBA" id="ARBA00004586"/>
    </source>
</evidence>
<name>A0ABD2YUX8_9GENT</name>
<evidence type="ECO:0000256" key="1">
    <source>
        <dbReference type="ARBA" id="ARBA00004162"/>
    </source>
</evidence>
<comment type="subcellular location">
    <subcellularLocation>
        <location evidence="1">Cell membrane</location>
        <topology evidence="1">Single-pass membrane protein</topology>
    </subcellularLocation>
    <subcellularLocation>
        <location evidence="2">Endoplasmic reticulum membrane</location>
    </subcellularLocation>
</comment>
<comment type="pathway">
    <text evidence="3">Glycerolipid metabolism; triacylglycerol biosynthesis.</text>
</comment>
<sequence>MEDEEYQVPVSPTGQYFNSSVMSVAVIGVLEAEYPIEEDDSLTMKLIGEVFLPINPRFSSIMVQDKNGVKLWKKVEVIPKNHIHVPIFPEGKSIEFYDECFNDYLSNMALHPFPQSQPLWEIHIIKYPTKNAAGNLVFKLHHALGDGYSIMGALLSCLQRADNPSLPIKFPEFQMNPKGKKSGICKRVPQALSGIGNTVSDFVWGTLKSTFLKDDQTPIRSGEEGVEFRPMTITTMTFSIDQIKEMKANLEVSVNDVICGVIFLGTRLYMQAMDPEKTNGSASALVLLSTRAIRGYKSVKEMVEPKSKTPWGNHFAFMHVSVPKLTKEESSNPLNFVLKAQRIIKTKRNSAGVYLTGKLLDTLRKYKGPEATAKFIHRTLTNSTMTISNVFGPVDQLALANQPAKGIYFMMAGSPQNLTITMVSYMRKLRVAIGSEKGMINADKFKSSIEEAFDIIYNAAVGSTPTANN</sequence>
<keyword evidence="6" id="KW-0256">Endoplasmic reticulum</keyword>
<evidence type="ECO:0000313" key="13">
    <source>
        <dbReference type="EMBL" id="KAL3509343.1"/>
    </source>
</evidence>
<dbReference type="PANTHER" id="PTHR31650:SF34">
    <property type="entry name" value="O-ACYLTRANSFERASE WSD1-LIKE ISOFORM X1"/>
    <property type="match status" value="1"/>
</dbReference>
<comment type="similarity">
    <text evidence="8">In the N-terminal section; belongs to the long-chain O-acyltransferase family.</text>
</comment>
<comment type="pathway">
    <text evidence="4">Lipid metabolism.</text>
</comment>
<gene>
    <name evidence="13" type="ORF">ACH5RR_028744</name>
</gene>
<evidence type="ECO:0000256" key="5">
    <source>
        <dbReference type="ARBA" id="ARBA00022679"/>
    </source>
</evidence>